<dbReference type="eggNOG" id="COG2010">
    <property type="taxonomic scope" value="Bacteria"/>
</dbReference>
<dbReference type="InterPro" id="IPR014784">
    <property type="entry name" value="Cu2_ascorb_mOase-like_C"/>
</dbReference>
<dbReference type="HOGENOM" id="CLU_039620_0_0_0"/>
<reference evidence="3 4" key="2">
    <citation type="journal article" date="2011" name="Stand. Genomic Sci.">
        <title>Complete genome sequence of Isosphaera pallida type strain (IS1B).</title>
        <authorList>
            <consortium name="US DOE Joint Genome Institute (JGI-PGF)"/>
            <person name="Goker M."/>
            <person name="Cleland D."/>
            <person name="Saunders E."/>
            <person name="Lapidus A."/>
            <person name="Nolan M."/>
            <person name="Lucas S."/>
            <person name="Hammon N."/>
            <person name="Deshpande S."/>
            <person name="Cheng J.F."/>
            <person name="Tapia R."/>
            <person name="Han C."/>
            <person name="Goodwin L."/>
            <person name="Pitluck S."/>
            <person name="Liolios K."/>
            <person name="Pagani I."/>
            <person name="Ivanova N."/>
            <person name="Mavromatis K."/>
            <person name="Pati A."/>
            <person name="Chen A."/>
            <person name="Palaniappan K."/>
            <person name="Land M."/>
            <person name="Hauser L."/>
            <person name="Chang Y.J."/>
            <person name="Jeffries C.D."/>
            <person name="Detter J.C."/>
            <person name="Beck B."/>
            <person name="Woyke T."/>
            <person name="Bristow J."/>
            <person name="Eisen J.A."/>
            <person name="Markowitz V."/>
            <person name="Hugenholtz P."/>
            <person name="Kyrpides N.C."/>
            <person name="Klenk H.P."/>
        </authorList>
    </citation>
    <scope>NUCLEOTIDE SEQUENCE [LARGE SCALE GENOMIC DNA]</scope>
    <source>
        <strain evidence="4">ATCC 43644 / DSM 9630 / IS1B</strain>
    </source>
</reference>
<gene>
    <name evidence="3" type="ordered locus">Isop_2259</name>
</gene>
<dbReference type="InterPro" id="IPR008977">
    <property type="entry name" value="PHM/PNGase_F_dom_sf"/>
</dbReference>
<dbReference type="InterPro" id="IPR036909">
    <property type="entry name" value="Cyt_c-like_dom_sf"/>
</dbReference>
<dbReference type="Gene3D" id="2.60.120.230">
    <property type="match status" value="1"/>
</dbReference>
<dbReference type="GO" id="GO:0016715">
    <property type="term" value="F:oxidoreductase activity, acting on paired donors, with incorporation or reduction of molecular oxygen, reduced ascorbate as one donor, and incorporation of one atom of oxygen"/>
    <property type="evidence" value="ECO:0007669"/>
    <property type="project" value="InterPro"/>
</dbReference>
<feature type="region of interest" description="Disordered" evidence="2">
    <location>
        <begin position="419"/>
        <end position="445"/>
    </location>
</feature>
<dbReference type="InParanoid" id="E8R5T0"/>
<dbReference type="SUPFAM" id="SSF46626">
    <property type="entry name" value="Cytochrome c"/>
    <property type="match status" value="1"/>
</dbReference>
<name>E8R5T0_ISOPI</name>
<dbReference type="OrthoDB" id="9788721at2"/>
<dbReference type="GO" id="GO:0009055">
    <property type="term" value="F:electron transfer activity"/>
    <property type="evidence" value="ECO:0007669"/>
    <property type="project" value="InterPro"/>
</dbReference>
<protein>
    <submittedName>
        <fullName evidence="3">Alkyl hydroperoxide reductase/thiol specific antioxidant/Mal allergen</fullName>
    </submittedName>
</protein>
<feature type="compositionally biased region" description="Basic and acidic residues" evidence="2">
    <location>
        <begin position="433"/>
        <end position="445"/>
    </location>
</feature>
<dbReference type="EMBL" id="CP002353">
    <property type="protein sequence ID" value="ADV62837.1"/>
    <property type="molecule type" value="Genomic_DNA"/>
</dbReference>
<keyword evidence="4" id="KW-1185">Reference proteome</keyword>
<evidence type="ECO:0000256" key="1">
    <source>
        <dbReference type="ARBA" id="ARBA00023157"/>
    </source>
</evidence>
<feature type="compositionally biased region" description="Low complexity" evidence="2">
    <location>
        <begin position="419"/>
        <end position="428"/>
    </location>
</feature>
<accession>E8R5T0</accession>
<dbReference type="GO" id="GO:0005507">
    <property type="term" value="F:copper ion binding"/>
    <property type="evidence" value="ECO:0007669"/>
    <property type="project" value="InterPro"/>
</dbReference>
<feature type="region of interest" description="Disordered" evidence="2">
    <location>
        <begin position="450"/>
        <end position="469"/>
    </location>
</feature>
<dbReference type="RefSeq" id="WP_013565125.1">
    <property type="nucleotide sequence ID" value="NC_014962.1"/>
</dbReference>
<dbReference type="AlphaFoldDB" id="E8R5T0"/>
<evidence type="ECO:0000313" key="3">
    <source>
        <dbReference type="EMBL" id="ADV62837.1"/>
    </source>
</evidence>
<organism evidence="3 4">
    <name type="scientific">Isosphaera pallida (strain ATCC 43644 / DSM 9630 / IS1B)</name>
    <dbReference type="NCBI Taxonomy" id="575540"/>
    <lineage>
        <taxon>Bacteria</taxon>
        <taxon>Pseudomonadati</taxon>
        <taxon>Planctomycetota</taxon>
        <taxon>Planctomycetia</taxon>
        <taxon>Isosphaerales</taxon>
        <taxon>Isosphaeraceae</taxon>
        <taxon>Isosphaera</taxon>
    </lineage>
</organism>
<dbReference type="Gene3D" id="2.60.120.310">
    <property type="entry name" value="Copper type II, ascorbate-dependent monooxygenase, N-terminal domain"/>
    <property type="match status" value="1"/>
</dbReference>
<dbReference type="SUPFAM" id="SSF49742">
    <property type="entry name" value="PHM/PNGase F"/>
    <property type="match status" value="2"/>
</dbReference>
<sequence>MSWTLGVGGIGWAVALGWLGMVHATRADEPAPPPPSTTTTTVASLTYANDIAPIVQAKCQTCHRTGGVAPFGLTSFAQVKRWSAMIAEVVEQGRMPPWHANPAYGSFANDRSLTADQKRTLLSWIKQGCAPGDLDQAPPNPVFPGEWSIGTPDLVLTMPEPYKIKANGTMPYQWAAIPTGFTEDRWIESIEVKPGNKAVVHHVLVFVGRPGALRDQGRDPTSRQLGGYVPGDVNIRFPEGVAKKIPAGSTLLLQLHYTPNGKATTDQTSVGLIFAKQPPKYEAKTHGIFQTRFEIPPHASNHEVVKTYRVPADVKLLSLWPHMHLRGKDFRFTFRFPDGREEILLDVPSYDFAWQTVYQLKEPRLIPAGTVIECVAHFDNSENNPANPDPNATVRWGEQTDDEMMIGYLDYLLVRSDDPNPADADANAQVRAESPRNPERRPQIRERLLQRLAEGARRRNAEIPAQSPR</sequence>
<feature type="compositionally biased region" description="Basic and acidic residues" evidence="2">
    <location>
        <begin position="450"/>
        <end position="461"/>
    </location>
</feature>
<evidence type="ECO:0000313" key="4">
    <source>
        <dbReference type="Proteomes" id="UP000008631"/>
    </source>
</evidence>
<dbReference type="KEGG" id="ipa:Isop_2259"/>
<keyword evidence="1" id="KW-1015">Disulfide bond</keyword>
<dbReference type="GO" id="GO:0020037">
    <property type="term" value="F:heme binding"/>
    <property type="evidence" value="ECO:0007669"/>
    <property type="project" value="InterPro"/>
</dbReference>
<evidence type="ECO:0000256" key="2">
    <source>
        <dbReference type="SAM" id="MobiDB-lite"/>
    </source>
</evidence>
<reference key="1">
    <citation type="submission" date="2010-11" db="EMBL/GenBank/DDBJ databases">
        <title>The complete sequence of chromosome of Isophaera pallida ATCC 43644.</title>
        <authorList>
            <consortium name="US DOE Joint Genome Institute (JGI-PGF)"/>
            <person name="Lucas S."/>
            <person name="Copeland A."/>
            <person name="Lapidus A."/>
            <person name="Bruce D."/>
            <person name="Goodwin L."/>
            <person name="Pitluck S."/>
            <person name="Kyrpides N."/>
            <person name="Mavromatis K."/>
            <person name="Pagani I."/>
            <person name="Ivanova N."/>
            <person name="Saunders E."/>
            <person name="Brettin T."/>
            <person name="Detter J.C."/>
            <person name="Han C."/>
            <person name="Tapia R."/>
            <person name="Land M."/>
            <person name="Hauser L."/>
            <person name="Markowitz V."/>
            <person name="Cheng J.-F."/>
            <person name="Hugenholtz P."/>
            <person name="Woyke T."/>
            <person name="Wu D."/>
            <person name="Eisen J.A."/>
        </authorList>
    </citation>
    <scope>NUCLEOTIDE SEQUENCE</scope>
    <source>
        <strain>ATCC 43644</strain>
    </source>
</reference>
<dbReference type="InterPro" id="IPR036939">
    <property type="entry name" value="Cu2_ascorb_mOase_N_sf"/>
</dbReference>
<dbReference type="STRING" id="575540.Isop_2259"/>
<dbReference type="Proteomes" id="UP000008631">
    <property type="component" value="Chromosome"/>
</dbReference>
<proteinExistence type="predicted"/>